<dbReference type="EMBL" id="REGN01001644">
    <property type="protein sequence ID" value="RNA33412.1"/>
    <property type="molecule type" value="Genomic_DNA"/>
</dbReference>
<dbReference type="Proteomes" id="UP000276133">
    <property type="component" value="Unassembled WGS sequence"/>
</dbReference>
<gene>
    <name evidence="1" type="ORF">BpHYR1_048503</name>
</gene>
<proteinExistence type="predicted"/>
<organism evidence="1 2">
    <name type="scientific">Brachionus plicatilis</name>
    <name type="common">Marine rotifer</name>
    <name type="synonym">Brachionus muelleri</name>
    <dbReference type="NCBI Taxonomy" id="10195"/>
    <lineage>
        <taxon>Eukaryota</taxon>
        <taxon>Metazoa</taxon>
        <taxon>Spiralia</taxon>
        <taxon>Gnathifera</taxon>
        <taxon>Rotifera</taxon>
        <taxon>Eurotatoria</taxon>
        <taxon>Monogononta</taxon>
        <taxon>Pseudotrocha</taxon>
        <taxon>Ploima</taxon>
        <taxon>Brachionidae</taxon>
        <taxon>Brachionus</taxon>
    </lineage>
</organism>
<keyword evidence="2" id="KW-1185">Reference proteome</keyword>
<dbReference type="AlphaFoldDB" id="A0A3M7SCB0"/>
<accession>A0A3M7SCB0</accession>
<reference evidence="1 2" key="1">
    <citation type="journal article" date="2018" name="Sci. Rep.">
        <title>Genomic signatures of local adaptation to the degree of environmental predictability in rotifers.</title>
        <authorList>
            <person name="Franch-Gras L."/>
            <person name="Hahn C."/>
            <person name="Garcia-Roger E.M."/>
            <person name="Carmona M.J."/>
            <person name="Serra M."/>
            <person name="Gomez A."/>
        </authorList>
    </citation>
    <scope>NUCLEOTIDE SEQUENCE [LARGE SCALE GENOMIC DNA]</scope>
    <source>
        <strain evidence="1">HYR1</strain>
    </source>
</reference>
<evidence type="ECO:0000313" key="2">
    <source>
        <dbReference type="Proteomes" id="UP000276133"/>
    </source>
</evidence>
<sequence length="173" mass="20080">MIIDFHFPFEKPVLKFFKELTSHVFALLLFVKNQQDCSEQLAPSLQTRFLMSCVFFSCMKNFQNCGKLKKPNFKINHILTIRITSVDFLRIRGPGRSAGLRSSVQQKGLGFICKILKKDHTNTFEKKISNKLYKKSQLQDAKYVNKFLAIFQDINTHEMGEVERLIKIGKLNS</sequence>
<evidence type="ECO:0000313" key="1">
    <source>
        <dbReference type="EMBL" id="RNA33412.1"/>
    </source>
</evidence>
<protein>
    <submittedName>
        <fullName evidence="1">Uncharacterized protein</fullName>
    </submittedName>
</protein>
<comment type="caution">
    <text evidence="1">The sequence shown here is derived from an EMBL/GenBank/DDBJ whole genome shotgun (WGS) entry which is preliminary data.</text>
</comment>
<name>A0A3M7SCB0_BRAPC</name>